<gene>
    <name evidence="1" type="ORF">SAMN04489732_12916</name>
</gene>
<evidence type="ECO:0000313" key="1">
    <source>
        <dbReference type="EMBL" id="SEP53591.1"/>
    </source>
</evidence>
<organism evidence="1 2">
    <name type="scientific">Amycolatopsis saalfeldensis</name>
    <dbReference type="NCBI Taxonomy" id="394193"/>
    <lineage>
        <taxon>Bacteria</taxon>
        <taxon>Bacillati</taxon>
        <taxon>Actinomycetota</taxon>
        <taxon>Actinomycetes</taxon>
        <taxon>Pseudonocardiales</taxon>
        <taxon>Pseudonocardiaceae</taxon>
        <taxon>Amycolatopsis</taxon>
    </lineage>
</organism>
<dbReference type="Proteomes" id="UP000198582">
    <property type="component" value="Unassembled WGS sequence"/>
</dbReference>
<dbReference type="AlphaFoldDB" id="A0A1H8YNK9"/>
<sequence length="131" mass="14825">MAVAQPVVGEDFRPAPVRRIVNTVAAWFMSDVDLHQPVDFTSQHVHVDGHRITQVSASVARDLLNRPFASTSQQAVILNRIVTWAKPVGSVYEVPVFRRRLSGSLLVATLRIARLNIRGSEEWIAYWRHED</sequence>
<reference evidence="1 2" key="1">
    <citation type="submission" date="2016-10" db="EMBL/GenBank/DDBJ databases">
        <authorList>
            <person name="de Groot N.N."/>
        </authorList>
    </citation>
    <scope>NUCLEOTIDE SEQUENCE [LARGE SCALE GENOMIC DNA]</scope>
    <source>
        <strain evidence="1 2">DSM 44993</strain>
    </source>
</reference>
<protein>
    <submittedName>
        <fullName evidence="1">Uncharacterized protein</fullName>
    </submittedName>
</protein>
<evidence type="ECO:0000313" key="2">
    <source>
        <dbReference type="Proteomes" id="UP000198582"/>
    </source>
</evidence>
<accession>A0A1H8YNK9</accession>
<dbReference type="EMBL" id="FOEF01000029">
    <property type="protein sequence ID" value="SEP53591.1"/>
    <property type="molecule type" value="Genomic_DNA"/>
</dbReference>
<proteinExistence type="predicted"/>
<keyword evidence="2" id="KW-1185">Reference proteome</keyword>
<name>A0A1H8YNK9_9PSEU</name>